<dbReference type="PATRIC" id="fig|869212.3.peg.3245"/>
<accession>I4B998</accession>
<keyword evidence="3" id="KW-1185">Reference proteome</keyword>
<reference evidence="2 3" key="1">
    <citation type="submission" date="2012-06" db="EMBL/GenBank/DDBJ databases">
        <title>The complete chromosome of genome of Turneriella parva DSM 21527.</title>
        <authorList>
            <consortium name="US DOE Joint Genome Institute (JGI-PGF)"/>
            <person name="Lucas S."/>
            <person name="Han J."/>
            <person name="Lapidus A."/>
            <person name="Bruce D."/>
            <person name="Goodwin L."/>
            <person name="Pitluck S."/>
            <person name="Peters L."/>
            <person name="Kyrpides N."/>
            <person name="Mavromatis K."/>
            <person name="Ivanova N."/>
            <person name="Mikhailova N."/>
            <person name="Chertkov O."/>
            <person name="Detter J.C."/>
            <person name="Tapia R."/>
            <person name="Han C."/>
            <person name="Land M."/>
            <person name="Hauser L."/>
            <person name="Markowitz V."/>
            <person name="Cheng J.-F."/>
            <person name="Hugenholtz P."/>
            <person name="Woyke T."/>
            <person name="Wu D."/>
            <person name="Gronow S."/>
            <person name="Wellnitz S."/>
            <person name="Brambilla E."/>
            <person name="Klenk H.-P."/>
            <person name="Eisen J.A."/>
        </authorList>
    </citation>
    <scope>NUCLEOTIDE SEQUENCE [LARGE SCALE GENOMIC DNA]</scope>
    <source>
        <strain evidence="3">ATCC BAA-1111 / DSM 21527 / NCTC 11395 / H</strain>
    </source>
</reference>
<dbReference type="HOGENOM" id="CLU_808783_0_0_12"/>
<name>I4B998_TURPD</name>
<protein>
    <submittedName>
        <fullName evidence="2">Uncharacterized protein</fullName>
    </submittedName>
</protein>
<dbReference type="Proteomes" id="UP000006048">
    <property type="component" value="Chromosome"/>
</dbReference>
<evidence type="ECO:0000313" key="2">
    <source>
        <dbReference type="EMBL" id="AFM13855.1"/>
    </source>
</evidence>
<evidence type="ECO:0000313" key="3">
    <source>
        <dbReference type="Proteomes" id="UP000006048"/>
    </source>
</evidence>
<evidence type="ECO:0000256" key="1">
    <source>
        <dbReference type="SAM" id="Phobius"/>
    </source>
</evidence>
<dbReference type="EMBL" id="CP002959">
    <property type="protein sequence ID" value="AFM13855.1"/>
    <property type="molecule type" value="Genomic_DNA"/>
</dbReference>
<keyword evidence="1" id="KW-1133">Transmembrane helix</keyword>
<dbReference type="STRING" id="869212.Turpa_3216"/>
<gene>
    <name evidence="2" type="ordered locus">Turpa_3216</name>
</gene>
<feature type="transmembrane region" description="Helical" evidence="1">
    <location>
        <begin position="20"/>
        <end position="41"/>
    </location>
</feature>
<organism evidence="2 3">
    <name type="scientific">Turneriella parva (strain ATCC BAA-1111 / DSM 21527 / NCTC 11395 / H)</name>
    <name type="common">Leptospira parva</name>
    <dbReference type="NCBI Taxonomy" id="869212"/>
    <lineage>
        <taxon>Bacteria</taxon>
        <taxon>Pseudomonadati</taxon>
        <taxon>Spirochaetota</taxon>
        <taxon>Spirochaetia</taxon>
        <taxon>Leptospirales</taxon>
        <taxon>Leptospiraceae</taxon>
        <taxon>Turneriella</taxon>
    </lineage>
</organism>
<dbReference type="KEGG" id="tpx:Turpa_3216"/>
<dbReference type="RefSeq" id="WP_014804355.1">
    <property type="nucleotide sequence ID" value="NC_018020.1"/>
</dbReference>
<keyword evidence="1" id="KW-0472">Membrane</keyword>
<proteinExistence type="predicted"/>
<keyword evidence="1" id="KW-0812">Transmembrane</keyword>
<sequence length="343" mass="39345">MRSYDFSAHNKTVKRDKSRYFSYAFIILLVAALAAFIYYVVLNSPRILYYFRENKYSEIERLHAQAIEALPVSVKKAKDTLTQGDVADFLDLSRSLQKDHREDPILHFHEATLLDEILRRQIAEQNQALLALLFRDFIGRPQFSAAFDQEIWQRALLTGRRARALGLPEVLSQKLAEAEVDVYLLGGKPWWESAQQLVQPNSPAKKLPAWHLMQAGLNRETPDFELIKTAYGASLATFAKGVYYTRSGNSPLGISSFRDLAKSETDAFARDHALYALAHLSARDKRIRDQLSYLRQIRFAEFAPEYPHFVGEYNYLLRFLGSKSEADQMMKAWEDLKASAPKN</sequence>
<dbReference type="AlphaFoldDB" id="I4B998"/>